<dbReference type="GO" id="GO:0005763">
    <property type="term" value="C:mitochondrial small ribosomal subunit"/>
    <property type="evidence" value="ECO:0007669"/>
    <property type="project" value="TreeGrafter"/>
</dbReference>
<dbReference type="InterPro" id="IPR001209">
    <property type="entry name" value="Ribosomal_uS14"/>
</dbReference>
<dbReference type="Pfam" id="PF00253">
    <property type="entry name" value="Ribosomal_S14"/>
    <property type="match status" value="1"/>
</dbReference>
<sequence length="130" mass="14892">MAGLNLLRNVGGCCGRFYLPGVHQVRTALLWADWRMKKDARKRQTLADNAVMKLRYNSLRKNNALPPEIRVLGDELLKELPRDAVGIKVRARCAFTSRANGNVLKHRVSRIVYRDLADHNRLSGIQRAMW</sequence>
<keyword evidence="3" id="KW-0687">Ribonucleoprotein</keyword>
<dbReference type="PANTHER" id="PTHR19836">
    <property type="entry name" value="30S RIBOSOMAL PROTEIN S14"/>
    <property type="match status" value="1"/>
</dbReference>
<comment type="similarity">
    <text evidence="1">Belongs to the universal ribosomal protein uS14 family.</text>
</comment>
<evidence type="ECO:0000256" key="3">
    <source>
        <dbReference type="ARBA" id="ARBA00023274"/>
    </source>
</evidence>
<dbReference type="GO" id="GO:0006412">
    <property type="term" value="P:translation"/>
    <property type="evidence" value="ECO:0007669"/>
    <property type="project" value="InterPro"/>
</dbReference>
<reference evidence="4" key="1">
    <citation type="journal article" date="2013" name="PLoS ONE">
        <title>Gene expression in gut symbiotic organ of stinkbug affected by extracellular bacterial symbiont.</title>
        <authorList>
            <person name="Futahashi R."/>
            <person name="Tanaka K."/>
            <person name="Tanahashi M."/>
            <person name="Nikoh N."/>
            <person name="Kikuchi Y."/>
            <person name="Lee B.L."/>
            <person name="Fukatsu T."/>
        </authorList>
    </citation>
    <scope>NUCLEOTIDE SEQUENCE</scope>
    <source>
        <tissue evidence="4">Midgut</tissue>
    </source>
</reference>
<proteinExistence type="evidence at transcript level"/>
<dbReference type="AlphaFoldDB" id="R4WQS3"/>
<evidence type="ECO:0000313" key="4">
    <source>
        <dbReference type="EMBL" id="BAN21231.1"/>
    </source>
</evidence>
<organism evidence="4">
    <name type="scientific">Riptortus pedestris</name>
    <name type="common">Bean bug</name>
    <dbReference type="NCBI Taxonomy" id="329032"/>
    <lineage>
        <taxon>Eukaryota</taxon>
        <taxon>Metazoa</taxon>
        <taxon>Ecdysozoa</taxon>
        <taxon>Arthropoda</taxon>
        <taxon>Hexapoda</taxon>
        <taxon>Insecta</taxon>
        <taxon>Pterygota</taxon>
        <taxon>Neoptera</taxon>
        <taxon>Paraneoptera</taxon>
        <taxon>Hemiptera</taxon>
        <taxon>Heteroptera</taxon>
        <taxon>Panheteroptera</taxon>
        <taxon>Pentatomomorpha</taxon>
        <taxon>Coreoidea</taxon>
        <taxon>Alydidae</taxon>
        <taxon>Riptortus</taxon>
    </lineage>
</organism>
<name>R4WQS3_RIPPE</name>
<accession>R4WQS3</accession>
<protein>
    <submittedName>
        <fullName evidence="4">Mitochondrial ribosomal protein S14</fullName>
    </submittedName>
</protein>
<dbReference type="SUPFAM" id="SSF57716">
    <property type="entry name" value="Glucocorticoid receptor-like (DNA-binding domain)"/>
    <property type="match status" value="1"/>
</dbReference>
<dbReference type="EMBL" id="AK418016">
    <property type="protein sequence ID" value="BAN21231.1"/>
    <property type="molecule type" value="mRNA"/>
</dbReference>
<dbReference type="GO" id="GO:0003735">
    <property type="term" value="F:structural constituent of ribosome"/>
    <property type="evidence" value="ECO:0007669"/>
    <property type="project" value="InterPro"/>
</dbReference>
<dbReference type="PANTHER" id="PTHR19836:SF19">
    <property type="entry name" value="SMALL RIBOSOMAL SUBUNIT PROTEIN US14M"/>
    <property type="match status" value="1"/>
</dbReference>
<evidence type="ECO:0000256" key="2">
    <source>
        <dbReference type="ARBA" id="ARBA00022980"/>
    </source>
</evidence>
<keyword evidence="2 4" id="KW-0689">Ribosomal protein</keyword>
<evidence type="ECO:0000256" key="1">
    <source>
        <dbReference type="ARBA" id="ARBA00009083"/>
    </source>
</evidence>
<dbReference type="Gene3D" id="1.10.287.1480">
    <property type="match status" value="1"/>
</dbReference>